<sequence length="189" mass="20731">MKTLRGKDILIVNAVQRGFTLIELIVVILIIGILAVSAASRFDSTGYAEYSYQSRLLSALRAMQQRAMQDTRDNYCFQINFNIVSPAFGPPTLSYRNDTQAEHTATCATAINYSTPEFLRTSSGEIAADGISMMTLDTGNGVFNYMRFDSFGRPITSAGNCQATCRITFQGSQSPAICVESEGYIHECS</sequence>
<proteinExistence type="predicted"/>
<keyword evidence="1" id="KW-0472">Membrane</keyword>
<dbReference type="Proteomes" id="UP000006322">
    <property type="component" value="Unassembled WGS sequence"/>
</dbReference>
<dbReference type="AlphaFoldDB" id="K6YN42"/>
<dbReference type="NCBIfam" id="TIGR02532">
    <property type="entry name" value="IV_pilin_GFxxxE"/>
    <property type="match status" value="1"/>
</dbReference>
<dbReference type="EMBL" id="BAER01000093">
    <property type="protein sequence ID" value="GAC34114.1"/>
    <property type="molecule type" value="Genomic_DNA"/>
</dbReference>
<evidence type="ECO:0000256" key="1">
    <source>
        <dbReference type="SAM" id="Phobius"/>
    </source>
</evidence>
<accession>K6YN42</accession>
<organism evidence="2 3">
    <name type="scientific">Paraglaciecola polaris LMG 21857</name>
    <dbReference type="NCBI Taxonomy" id="1129793"/>
    <lineage>
        <taxon>Bacteria</taxon>
        <taxon>Pseudomonadati</taxon>
        <taxon>Pseudomonadota</taxon>
        <taxon>Gammaproteobacteria</taxon>
        <taxon>Alteromonadales</taxon>
        <taxon>Alteromonadaceae</taxon>
        <taxon>Paraglaciecola</taxon>
    </lineage>
</organism>
<name>K6YN42_9ALTE</name>
<dbReference type="Pfam" id="PF07963">
    <property type="entry name" value="N_methyl"/>
    <property type="match status" value="1"/>
</dbReference>
<dbReference type="SUPFAM" id="SSF54523">
    <property type="entry name" value="Pili subunits"/>
    <property type="match status" value="1"/>
</dbReference>
<dbReference type="PROSITE" id="PS00409">
    <property type="entry name" value="PROKAR_NTER_METHYL"/>
    <property type="match status" value="1"/>
</dbReference>
<evidence type="ECO:0000313" key="2">
    <source>
        <dbReference type="EMBL" id="GAC34114.1"/>
    </source>
</evidence>
<dbReference type="RefSeq" id="WP_007105880.1">
    <property type="nucleotide sequence ID" value="NZ_BAER01000093.1"/>
</dbReference>
<keyword evidence="1" id="KW-0812">Transmembrane</keyword>
<comment type="caution">
    <text evidence="2">The sequence shown here is derived from an EMBL/GenBank/DDBJ whole genome shotgun (WGS) entry which is preliminary data.</text>
</comment>
<keyword evidence="3" id="KW-1185">Reference proteome</keyword>
<reference evidence="3" key="1">
    <citation type="journal article" date="2014" name="Environ. Microbiol.">
        <title>Comparative genomics of the marine bacterial genus Glaciecola reveals the high degree of genomic diversity and genomic characteristic for cold adaptation.</title>
        <authorList>
            <person name="Qin Q.L."/>
            <person name="Xie B.B."/>
            <person name="Yu Y."/>
            <person name="Shu Y.L."/>
            <person name="Rong J.C."/>
            <person name="Zhang Y.J."/>
            <person name="Zhao D.L."/>
            <person name="Chen X.L."/>
            <person name="Zhang X.Y."/>
            <person name="Chen B."/>
            <person name="Zhou B.C."/>
            <person name="Zhang Y.Z."/>
        </authorList>
    </citation>
    <scope>NUCLEOTIDE SEQUENCE [LARGE SCALE GENOMIC DNA]</scope>
    <source>
        <strain evidence="3">LMG 21857</strain>
    </source>
</reference>
<dbReference type="InterPro" id="IPR045584">
    <property type="entry name" value="Pilin-like"/>
</dbReference>
<dbReference type="InterPro" id="IPR012902">
    <property type="entry name" value="N_methyl_site"/>
</dbReference>
<feature type="transmembrane region" description="Helical" evidence="1">
    <location>
        <begin position="21"/>
        <end position="39"/>
    </location>
</feature>
<protein>
    <submittedName>
        <fullName evidence="2">MSHA pilin protein MshC</fullName>
    </submittedName>
</protein>
<gene>
    <name evidence="2" type="primary">mshC</name>
    <name evidence="2" type="ORF">GPLA_3224</name>
</gene>
<keyword evidence="1" id="KW-1133">Transmembrane helix</keyword>
<dbReference type="STRING" id="1129793.GPLA_3224"/>
<evidence type="ECO:0000313" key="3">
    <source>
        <dbReference type="Proteomes" id="UP000006322"/>
    </source>
</evidence>
<dbReference type="Gene3D" id="3.30.700.10">
    <property type="entry name" value="Glycoprotein, Type 4 Pilin"/>
    <property type="match status" value="1"/>
</dbReference>
<dbReference type="OrthoDB" id="5873580at2"/>